<dbReference type="EMBL" id="POTW01000026">
    <property type="protein sequence ID" value="PZF83340.1"/>
    <property type="molecule type" value="Genomic_DNA"/>
</dbReference>
<name>A0A2W2BDE9_9ACTN</name>
<accession>A0A2W2BDE9</accession>
<feature type="transmembrane region" description="Helical" evidence="1">
    <location>
        <begin position="71"/>
        <end position="92"/>
    </location>
</feature>
<keyword evidence="3" id="KW-1185">Reference proteome</keyword>
<dbReference type="RefSeq" id="WP_111255071.1">
    <property type="nucleotide sequence ID" value="NZ_POTW01000026.1"/>
</dbReference>
<proteinExistence type="predicted"/>
<keyword evidence="1" id="KW-0812">Transmembrane</keyword>
<sequence length="279" mass="29640">MSERTPILSTTDRGARMTELAPGQPVGRVRAGHVLLLLIGAAAWAAAASVPYAALLGLAPSHDLYMAMGSPWAVGAAAVTAFVAATITATLHGQLRETFGQSRVAGLFSGLSVLLGLCGSAIGWTVAGYAAEPTPAFDLDRIATSPEIPRELGVLAGALVTLLTLLLLARLALAVPHARARQVTIERLRRTGTRYEGTIAARVFLQSWLWDLPQFTVQVSYADRRVVTVYMRTDPPRVPVLGSPVVVLADSAGAVHVEFDPDTPLTFETEYQKYVPSEG</sequence>
<organism evidence="2 3">
    <name type="scientific">Jiangella anatolica</name>
    <dbReference type="NCBI Taxonomy" id="2670374"/>
    <lineage>
        <taxon>Bacteria</taxon>
        <taxon>Bacillati</taxon>
        <taxon>Actinomycetota</taxon>
        <taxon>Actinomycetes</taxon>
        <taxon>Jiangellales</taxon>
        <taxon>Jiangellaceae</taxon>
        <taxon>Jiangella</taxon>
    </lineage>
</organism>
<evidence type="ECO:0000256" key="1">
    <source>
        <dbReference type="SAM" id="Phobius"/>
    </source>
</evidence>
<keyword evidence="1" id="KW-1133">Transmembrane helix</keyword>
<comment type="caution">
    <text evidence="2">The sequence shown here is derived from an EMBL/GenBank/DDBJ whole genome shotgun (WGS) entry which is preliminary data.</text>
</comment>
<dbReference type="AlphaFoldDB" id="A0A2W2BDE9"/>
<keyword evidence="1" id="KW-0472">Membrane</keyword>
<evidence type="ECO:0000313" key="3">
    <source>
        <dbReference type="Proteomes" id="UP000248764"/>
    </source>
</evidence>
<feature type="transmembrane region" description="Helical" evidence="1">
    <location>
        <begin position="151"/>
        <end position="173"/>
    </location>
</feature>
<gene>
    <name evidence="2" type="ORF">C1I92_12925</name>
</gene>
<protein>
    <submittedName>
        <fullName evidence="2">Uncharacterized protein</fullName>
    </submittedName>
</protein>
<dbReference type="Proteomes" id="UP000248764">
    <property type="component" value="Unassembled WGS sequence"/>
</dbReference>
<evidence type="ECO:0000313" key="2">
    <source>
        <dbReference type="EMBL" id="PZF83340.1"/>
    </source>
</evidence>
<reference evidence="2 3" key="1">
    <citation type="submission" date="2018-01" db="EMBL/GenBank/DDBJ databases">
        <title>Draft genome sequence of Jiangella sp. GTF31.</title>
        <authorList>
            <person name="Sahin N."/>
            <person name="Ay H."/>
            <person name="Saygin H."/>
        </authorList>
    </citation>
    <scope>NUCLEOTIDE SEQUENCE [LARGE SCALE GENOMIC DNA]</scope>
    <source>
        <strain evidence="2 3">GTF31</strain>
    </source>
</reference>
<feature type="transmembrane region" description="Helical" evidence="1">
    <location>
        <begin position="34"/>
        <end position="59"/>
    </location>
</feature>
<feature type="transmembrane region" description="Helical" evidence="1">
    <location>
        <begin position="104"/>
        <end position="131"/>
    </location>
</feature>